<keyword evidence="2" id="KW-1185">Reference proteome</keyword>
<protein>
    <submittedName>
        <fullName evidence="1">Uncharacterized protein</fullName>
    </submittedName>
</protein>
<dbReference type="EMBL" id="GL737080">
    <property type="protein sequence ID" value="EFX60128.1"/>
    <property type="molecule type" value="Genomic_DNA"/>
</dbReference>
<feature type="non-terminal residue" evidence="1">
    <location>
        <position position="1"/>
    </location>
</feature>
<dbReference type="Proteomes" id="UP000000305">
    <property type="component" value="Unassembled WGS sequence"/>
</dbReference>
<sequence length="154" mass="16445">VKVEEVESEGVSVGGLVEVSAASAVPYGNIGIDLSGDELGKSTQTGHRLAVLESVDEVLCGIAADGLQVFDLPLIDQIPNHSIIQIKVAHDLASSNQLSNRVVSNLHMVLVGSQGNRAEKPVLSKRILEKLVRVFDSSKSGNARLEFSSQFWIV</sequence>
<dbReference type="InParanoid" id="E9I7A2"/>
<reference evidence="1 2" key="1">
    <citation type="journal article" date="2011" name="Science">
        <title>The ecoresponsive genome of Daphnia pulex.</title>
        <authorList>
            <person name="Colbourne J.K."/>
            <person name="Pfrender M.E."/>
            <person name="Gilbert D."/>
            <person name="Thomas W.K."/>
            <person name="Tucker A."/>
            <person name="Oakley T.H."/>
            <person name="Tokishita S."/>
            <person name="Aerts A."/>
            <person name="Arnold G.J."/>
            <person name="Basu M.K."/>
            <person name="Bauer D.J."/>
            <person name="Caceres C.E."/>
            <person name="Carmel L."/>
            <person name="Casola C."/>
            <person name="Choi J.H."/>
            <person name="Detter J.C."/>
            <person name="Dong Q."/>
            <person name="Dusheyko S."/>
            <person name="Eads B.D."/>
            <person name="Frohlich T."/>
            <person name="Geiler-Samerotte K.A."/>
            <person name="Gerlach D."/>
            <person name="Hatcher P."/>
            <person name="Jogdeo S."/>
            <person name="Krijgsveld J."/>
            <person name="Kriventseva E.V."/>
            <person name="Kultz D."/>
            <person name="Laforsch C."/>
            <person name="Lindquist E."/>
            <person name="Lopez J."/>
            <person name="Manak J.R."/>
            <person name="Muller J."/>
            <person name="Pangilinan J."/>
            <person name="Patwardhan R.P."/>
            <person name="Pitluck S."/>
            <person name="Pritham E.J."/>
            <person name="Rechtsteiner A."/>
            <person name="Rho M."/>
            <person name="Rogozin I.B."/>
            <person name="Sakarya O."/>
            <person name="Salamov A."/>
            <person name="Schaack S."/>
            <person name="Shapiro H."/>
            <person name="Shiga Y."/>
            <person name="Skalitzky C."/>
            <person name="Smith Z."/>
            <person name="Souvorov A."/>
            <person name="Sung W."/>
            <person name="Tang Z."/>
            <person name="Tsuchiya D."/>
            <person name="Tu H."/>
            <person name="Vos H."/>
            <person name="Wang M."/>
            <person name="Wolf Y.I."/>
            <person name="Yamagata H."/>
            <person name="Yamada T."/>
            <person name="Ye Y."/>
            <person name="Shaw J.R."/>
            <person name="Andrews J."/>
            <person name="Crease T.J."/>
            <person name="Tang H."/>
            <person name="Lucas S.M."/>
            <person name="Robertson H.M."/>
            <person name="Bork P."/>
            <person name="Koonin E.V."/>
            <person name="Zdobnov E.M."/>
            <person name="Grigoriev I.V."/>
            <person name="Lynch M."/>
            <person name="Boore J.L."/>
        </authorList>
    </citation>
    <scope>NUCLEOTIDE SEQUENCE [LARGE SCALE GENOMIC DNA]</scope>
</reference>
<dbReference type="AlphaFoldDB" id="E9I7A2"/>
<name>E9I7A2_DAPPU</name>
<accession>E9I7A2</accession>
<proteinExistence type="predicted"/>
<dbReference type="HOGENOM" id="CLU_1708705_0_0_1"/>
<evidence type="ECO:0000313" key="2">
    <source>
        <dbReference type="Proteomes" id="UP000000305"/>
    </source>
</evidence>
<evidence type="ECO:0000313" key="1">
    <source>
        <dbReference type="EMBL" id="EFX60128.1"/>
    </source>
</evidence>
<dbReference type="KEGG" id="dpx:DAPPUDRAFT_125415"/>
<gene>
    <name evidence="1" type="ORF">DAPPUDRAFT_125415</name>
</gene>
<organism evidence="1 2">
    <name type="scientific">Daphnia pulex</name>
    <name type="common">Water flea</name>
    <dbReference type="NCBI Taxonomy" id="6669"/>
    <lineage>
        <taxon>Eukaryota</taxon>
        <taxon>Metazoa</taxon>
        <taxon>Ecdysozoa</taxon>
        <taxon>Arthropoda</taxon>
        <taxon>Crustacea</taxon>
        <taxon>Branchiopoda</taxon>
        <taxon>Diplostraca</taxon>
        <taxon>Cladocera</taxon>
        <taxon>Anomopoda</taxon>
        <taxon>Daphniidae</taxon>
        <taxon>Daphnia</taxon>
    </lineage>
</organism>